<keyword evidence="4 7" id="KW-0067">ATP-binding</keyword>
<comment type="similarity">
    <text evidence="7">Belongs to the DNA mismatch repair MutS family. MutS2 subfamily.</text>
</comment>
<dbReference type="GO" id="GO:0005524">
    <property type="term" value="F:ATP binding"/>
    <property type="evidence" value="ECO:0007669"/>
    <property type="project" value="UniProtKB-UniRule"/>
</dbReference>
<accession>A0A9D1CF76</accession>
<feature type="coiled-coil region" evidence="8">
    <location>
        <begin position="145"/>
        <end position="172"/>
    </location>
</feature>
<dbReference type="InterPro" id="IPR002625">
    <property type="entry name" value="Smr_dom"/>
</dbReference>
<protein>
    <recommendedName>
        <fullName evidence="7">Endonuclease MutS2</fullName>
        <ecNumber evidence="7">3.1.-.-</ecNumber>
    </recommendedName>
    <alternativeName>
        <fullName evidence="7">Ribosome-associated protein quality control-upstream factor</fullName>
        <shortName evidence="7">RQC-upstream factor</shortName>
        <shortName evidence="7">RqcU</shortName>
        <ecNumber evidence="7">3.6.4.-</ecNumber>
    </alternativeName>
</protein>
<evidence type="ECO:0000256" key="1">
    <source>
        <dbReference type="ARBA" id="ARBA00022730"/>
    </source>
</evidence>
<dbReference type="InterPro" id="IPR000432">
    <property type="entry name" value="DNA_mismatch_repair_MutS_C"/>
</dbReference>
<keyword evidence="7 10" id="KW-0255">Endonuclease</keyword>
<feature type="binding site" evidence="7">
    <location>
        <begin position="334"/>
        <end position="341"/>
    </location>
    <ligand>
        <name>ATP</name>
        <dbReference type="ChEBI" id="CHEBI:30616"/>
    </ligand>
</feature>
<dbReference type="GO" id="GO:0019843">
    <property type="term" value="F:rRNA binding"/>
    <property type="evidence" value="ECO:0007669"/>
    <property type="project" value="UniProtKB-UniRule"/>
</dbReference>
<keyword evidence="7" id="KW-0540">Nuclease</keyword>
<dbReference type="SMART" id="SM00533">
    <property type="entry name" value="MUTSd"/>
    <property type="match status" value="1"/>
</dbReference>
<evidence type="ECO:0000256" key="7">
    <source>
        <dbReference type="HAMAP-Rule" id="MF_00092"/>
    </source>
</evidence>
<feature type="coiled-coil region" evidence="8">
    <location>
        <begin position="512"/>
        <end position="567"/>
    </location>
</feature>
<evidence type="ECO:0000313" key="11">
    <source>
        <dbReference type="Proteomes" id="UP000606463"/>
    </source>
</evidence>
<dbReference type="SUPFAM" id="SSF48334">
    <property type="entry name" value="DNA repair protein MutS, domain III"/>
    <property type="match status" value="1"/>
</dbReference>
<evidence type="ECO:0000256" key="4">
    <source>
        <dbReference type="ARBA" id="ARBA00022840"/>
    </source>
</evidence>
<comment type="function">
    <text evidence="7">Endonuclease that is involved in the suppression of homologous recombination and thus may have a key role in the control of bacterial genetic diversity.</text>
</comment>
<feature type="domain" description="Smr" evidence="9">
    <location>
        <begin position="698"/>
        <end position="773"/>
    </location>
</feature>
<comment type="caution">
    <text evidence="10">The sequence shown here is derived from an EMBL/GenBank/DDBJ whole genome shotgun (WGS) entry which is preliminary data.</text>
</comment>
<dbReference type="InterPro" id="IPR027417">
    <property type="entry name" value="P-loop_NTPase"/>
</dbReference>
<name>A0A9D1CF76_AQUAO</name>
<comment type="subunit">
    <text evidence="7">Homodimer. Binds to stalled ribosomes, contacting rRNA.</text>
</comment>
<keyword evidence="3 7" id="KW-0378">Hydrolase</keyword>
<dbReference type="AlphaFoldDB" id="A0A9D1CF76"/>
<dbReference type="PROSITE" id="PS00486">
    <property type="entry name" value="DNA_MISMATCH_REPAIR_2"/>
    <property type="match status" value="1"/>
</dbReference>
<dbReference type="SMART" id="SM00534">
    <property type="entry name" value="MUTSac"/>
    <property type="match status" value="1"/>
</dbReference>
<comment type="function">
    <text evidence="7">Acts as a ribosome collision sensor, splitting the ribosome into its 2 subunits. Detects stalled/collided 70S ribosomes which it binds and splits by an ATP-hydrolysis driven conformational change. Acts upstream of the ribosome quality control system (RQC), a ribosome-associated complex that mediates the extraction of incompletely synthesized nascent chains from stalled ribosomes and their subsequent degradation. Probably generates substrates for RQC.</text>
</comment>
<evidence type="ECO:0000256" key="5">
    <source>
        <dbReference type="ARBA" id="ARBA00022884"/>
    </source>
</evidence>
<gene>
    <name evidence="7" type="primary">mutS2</name>
    <name evidence="7" type="synonym">rqcU</name>
    <name evidence="10" type="ORF">EYH37_04505</name>
</gene>
<evidence type="ECO:0000313" key="10">
    <source>
        <dbReference type="EMBL" id="HIP98605.1"/>
    </source>
</evidence>
<dbReference type="EC" id="3.6.4.-" evidence="7"/>
<dbReference type="EC" id="3.1.-.-" evidence="7"/>
<evidence type="ECO:0000256" key="2">
    <source>
        <dbReference type="ARBA" id="ARBA00022741"/>
    </source>
</evidence>
<dbReference type="GO" id="GO:0030983">
    <property type="term" value="F:mismatched DNA binding"/>
    <property type="evidence" value="ECO:0007669"/>
    <property type="project" value="InterPro"/>
</dbReference>
<keyword evidence="5 7" id="KW-0694">RNA-binding</keyword>
<evidence type="ECO:0000259" key="9">
    <source>
        <dbReference type="PROSITE" id="PS50828"/>
    </source>
</evidence>
<evidence type="ECO:0000256" key="3">
    <source>
        <dbReference type="ARBA" id="ARBA00022801"/>
    </source>
</evidence>
<evidence type="ECO:0000256" key="6">
    <source>
        <dbReference type="ARBA" id="ARBA00023125"/>
    </source>
</evidence>
<dbReference type="FunFam" id="3.40.50.300:FF:000830">
    <property type="entry name" value="Endonuclease MutS2"/>
    <property type="match status" value="1"/>
</dbReference>
<dbReference type="SUPFAM" id="SSF52540">
    <property type="entry name" value="P-loop containing nucleoside triphosphate hydrolases"/>
    <property type="match status" value="1"/>
</dbReference>
<dbReference type="PANTHER" id="PTHR48466">
    <property type="entry name" value="OS10G0509000 PROTEIN-RELATED"/>
    <property type="match status" value="1"/>
</dbReference>
<dbReference type="InterPro" id="IPR005747">
    <property type="entry name" value="MutS2"/>
</dbReference>
<dbReference type="PANTHER" id="PTHR48466:SF2">
    <property type="entry name" value="OS10G0509000 PROTEIN"/>
    <property type="match status" value="1"/>
</dbReference>
<dbReference type="SMART" id="SM00463">
    <property type="entry name" value="SMR"/>
    <property type="match status" value="1"/>
</dbReference>
<dbReference type="GO" id="GO:0004519">
    <property type="term" value="F:endonuclease activity"/>
    <property type="evidence" value="ECO:0007669"/>
    <property type="project" value="UniProtKB-UniRule"/>
</dbReference>
<dbReference type="InterPro" id="IPR036187">
    <property type="entry name" value="DNA_mismatch_repair_MutS_sf"/>
</dbReference>
<dbReference type="EMBL" id="DQVE01000047">
    <property type="protein sequence ID" value="HIP98605.1"/>
    <property type="molecule type" value="Genomic_DNA"/>
</dbReference>
<dbReference type="Gene3D" id="3.30.1370.110">
    <property type="match status" value="1"/>
</dbReference>
<dbReference type="InterPro" id="IPR045076">
    <property type="entry name" value="MutS"/>
</dbReference>
<dbReference type="GO" id="GO:0016887">
    <property type="term" value="F:ATP hydrolysis activity"/>
    <property type="evidence" value="ECO:0007669"/>
    <property type="project" value="InterPro"/>
</dbReference>
<dbReference type="GO" id="GO:0072344">
    <property type="term" value="P:rescue of stalled ribosome"/>
    <property type="evidence" value="ECO:0007669"/>
    <property type="project" value="UniProtKB-UniRule"/>
</dbReference>
<dbReference type="HAMAP" id="MF_00092">
    <property type="entry name" value="MutS2"/>
    <property type="match status" value="1"/>
</dbReference>
<keyword evidence="6 7" id="KW-0238">DNA-binding</keyword>
<sequence length="773" mass="88196">MREKDWLKLELPKILARVKEYTSSPATGEYIESLRPHRQELKVRQEVEDTKVFLNLLKSGLKLPIGEFEDIRPYLKRAKIEGAWLSAKELYELLKVVTTLRVVKDYLKRLSKEYSNLRKYETQIGSFKGIEKELRHALDEKGFLRDEASFELTSIRRQIRSLERQIVQTLERFIEENAKYVADRIVTLRQGRYVVALKTSYTKRIRGIAHGVSSSGKTTFFEPALVVGLNNRLVELREAEEREVRKVLKFLTSVVGKKADELLKSFEILVHLDWLWAKAKFGKEIGGSFPEISQTEVYLKETKHPLLVLNLGDPKVVAVDLILTRERRGLIITGPNTGGKTVALKTLGLNALMFQLGIPIICGEGSKLRVFDKIFTDIGDEQNIEQNLSTFAGHIKNIADFLYKTDSNTLVLIDELGAGTDPVEGSALGRALLEYFEKVNAYTVVTTHHTPIKLYALESNYYTPASVLFDEESLKPLYKLAYNTVGGSHALDVAQRLGLRKDLVEKARLYLKMEVSAEYEKATQELQKYAREYHEKLEEAERLKKQIEESEREIRKLREELEKEKLRRWKGALKEAEEFLITLKAQALQRIEEAKTKNEIEELINGLSKSVKERKEKLSRIEEVKEGEKYLYRGSRVKVLKVKGDKVLVQSGALKIWVDKTDLEKPDPLKGTKTIPSERRVEIKVGSSLRKQKGMAEIDLRGKTAEEAKEELLKFLDRAHLSGVSLVRIIHGIGTGVLKRVTEEVLEETPYVAFYREGTPSEGGAGVTVVQLE</sequence>
<dbReference type="Gene3D" id="3.40.50.300">
    <property type="entry name" value="P-loop containing nucleotide triphosphate hydrolases"/>
    <property type="match status" value="1"/>
</dbReference>
<keyword evidence="2 7" id="KW-0547">Nucleotide-binding</keyword>
<dbReference type="InterPro" id="IPR036063">
    <property type="entry name" value="Smr_dom_sf"/>
</dbReference>
<reference evidence="10" key="1">
    <citation type="journal article" date="2020" name="ISME J.">
        <title>Gammaproteobacteria mediating utilization of methyl-, sulfur- and petroleum organic compounds in deep ocean hydrothermal plumes.</title>
        <authorList>
            <person name="Zhou Z."/>
            <person name="Liu Y."/>
            <person name="Pan J."/>
            <person name="Cron B.R."/>
            <person name="Toner B.M."/>
            <person name="Anantharaman K."/>
            <person name="Breier J.A."/>
            <person name="Dick G.J."/>
            <person name="Li M."/>
        </authorList>
    </citation>
    <scope>NUCLEOTIDE SEQUENCE</scope>
    <source>
        <strain evidence="10">SZUA-1501</strain>
    </source>
</reference>
<dbReference type="NCBIfam" id="TIGR01069">
    <property type="entry name" value="mutS2"/>
    <property type="match status" value="1"/>
</dbReference>
<keyword evidence="8" id="KW-0175">Coiled coil</keyword>
<dbReference type="Proteomes" id="UP000606463">
    <property type="component" value="Unassembled WGS sequence"/>
</dbReference>
<dbReference type="InterPro" id="IPR007696">
    <property type="entry name" value="DNA_mismatch_repair_MutS_core"/>
</dbReference>
<dbReference type="Pfam" id="PF01713">
    <property type="entry name" value="Smr"/>
    <property type="match status" value="1"/>
</dbReference>
<dbReference type="Pfam" id="PF00488">
    <property type="entry name" value="MutS_V"/>
    <property type="match status" value="1"/>
</dbReference>
<dbReference type="PIRSF" id="PIRSF005814">
    <property type="entry name" value="MutS_YshD"/>
    <property type="match status" value="1"/>
</dbReference>
<organism evidence="10 11">
    <name type="scientific">Aquifex aeolicus</name>
    <dbReference type="NCBI Taxonomy" id="63363"/>
    <lineage>
        <taxon>Bacteria</taxon>
        <taxon>Pseudomonadati</taxon>
        <taxon>Aquificota</taxon>
        <taxon>Aquificia</taxon>
        <taxon>Aquificales</taxon>
        <taxon>Aquificaceae</taxon>
        <taxon>Aquifex</taxon>
    </lineage>
</organism>
<dbReference type="PROSITE" id="PS50828">
    <property type="entry name" value="SMR"/>
    <property type="match status" value="1"/>
</dbReference>
<evidence type="ECO:0000256" key="8">
    <source>
        <dbReference type="SAM" id="Coils"/>
    </source>
</evidence>
<dbReference type="SUPFAM" id="SSF160443">
    <property type="entry name" value="SMR domain-like"/>
    <property type="match status" value="1"/>
</dbReference>
<dbReference type="GO" id="GO:0006298">
    <property type="term" value="P:mismatch repair"/>
    <property type="evidence" value="ECO:0007669"/>
    <property type="project" value="InterPro"/>
</dbReference>
<dbReference type="GO" id="GO:0045910">
    <property type="term" value="P:negative regulation of DNA recombination"/>
    <property type="evidence" value="ECO:0007669"/>
    <property type="project" value="InterPro"/>
</dbReference>
<proteinExistence type="inferred from homology"/>
<keyword evidence="1 7" id="KW-0699">rRNA-binding</keyword>
<dbReference type="GO" id="GO:0140664">
    <property type="term" value="F:ATP-dependent DNA damage sensor activity"/>
    <property type="evidence" value="ECO:0007669"/>
    <property type="project" value="InterPro"/>
</dbReference>
<dbReference type="GO" id="GO:0043023">
    <property type="term" value="F:ribosomal large subunit binding"/>
    <property type="evidence" value="ECO:0007669"/>
    <property type="project" value="UniProtKB-UniRule"/>
</dbReference>